<feature type="domain" description="Glucose-methanol-choline oxidoreductase C-terminal" evidence="6">
    <location>
        <begin position="1"/>
        <end position="40"/>
    </location>
</feature>
<keyword evidence="4" id="KW-0274">FAD</keyword>
<evidence type="ECO:0000256" key="1">
    <source>
        <dbReference type="ARBA" id="ARBA00001974"/>
    </source>
</evidence>
<evidence type="ECO:0000256" key="4">
    <source>
        <dbReference type="ARBA" id="ARBA00022827"/>
    </source>
</evidence>
<dbReference type="GO" id="GO:0016614">
    <property type="term" value="F:oxidoreductase activity, acting on CH-OH group of donors"/>
    <property type="evidence" value="ECO:0007669"/>
    <property type="project" value="InterPro"/>
</dbReference>
<reference evidence="7" key="1">
    <citation type="submission" date="2021-06" db="EMBL/GenBank/DDBJ databases">
        <authorList>
            <person name="Kallberg Y."/>
            <person name="Tangrot J."/>
            <person name="Rosling A."/>
        </authorList>
    </citation>
    <scope>NUCLEOTIDE SEQUENCE</scope>
    <source>
        <strain evidence="7">CL551</strain>
    </source>
</reference>
<dbReference type="InterPro" id="IPR036188">
    <property type="entry name" value="FAD/NAD-bd_sf"/>
</dbReference>
<evidence type="ECO:0000256" key="2">
    <source>
        <dbReference type="ARBA" id="ARBA00010790"/>
    </source>
</evidence>
<evidence type="ECO:0000259" key="6">
    <source>
        <dbReference type="Pfam" id="PF05199"/>
    </source>
</evidence>
<feature type="non-terminal residue" evidence="7">
    <location>
        <position position="41"/>
    </location>
</feature>
<dbReference type="Proteomes" id="UP000789342">
    <property type="component" value="Unassembled WGS sequence"/>
</dbReference>
<comment type="cofactor">
    <cofactor evidence="1">
        <name>FAD</name>
        <dbReference type="ChEBI" id="CHEBI:57692"/>
    </cofactor>
</comment>
<dbReference type="GO" id="GO:0050660">
    <property type="term" value="F:flavin adenine dinucleotide binding"/>
    <property type="evidence" value="ECO:0007669"/>
    <property type="project" value="InterPro"/>
</dbReference>
<dbReference type="Gene3D" id="3.50.50.60">
    <property type="entry name" value="FAD/NAD(P)-binding domain"/>
    <property type="match status" value="1"/>
</dbReference>
<keyword evidence="5" id="KW-0560">Oxidoreductase</keyword>
<dbReference type="SUPFAM" id="SSF51905">
    <property type="entry name" value="FAD/NAD(P)-binding domain"/>
    <property type="match status" value="1"/>
</dbReference>
<evidence type="ECO:0000313" key="8">
    <source>
        <dbReference type="Proteomes" id="UP000789342"/>
    </source>
</evidence>
<proteinExistence type="inferred from homology"/>
<comment type="similarity">
    <text evidence="2">Belongs to the GMC oxidoreductase family.</text>
</comment>
<dbReference type="PANTHER" id="PTHR11552">
    <property type="entry name" value="GLUCOSE-METHANOL-CHOLINE GMC OXIDOREDUCTASE"/>
    <property type="match status" value="1"/>
</dbReference>
<keyword evidence="3" id="KW-0285">Flavoprotein</keyword>
<name>A0A9N9NEW6_9GLOM</name>
<accession>A0A9N9NEW6</accession>
<sequence length="41" mass="4480">MAPEKRGGVVDHRLRVYGTRNLRVVDASIFPSIPAANTFAP</sequence>
<keyword evidence="8" id="KW-1185">Reference proteome</keyword>
<dbReference type="EMBL" id="CAJVPV010024186">
    <property type="protein sequence ID" value="CAG8725775.1"/>
    <property type="molecule type" value="Genomic_DNA"/>
</dbReference>
<dbReference type="Pfam" id="PF05199">
    <property type="entry name" value="GMC_oxred_C"/>
    <property type="match status" value="1"/>
</dbReference>
<dbReference type="InterPro" id="IPR007867">
    <property type="entry name" value="GMC_OxRtase_C"/>
</dbReference>
<dbReference type="PANTHER" id="PTHR11552:SF201">
    <property type="entry name" value="GLUCOSE-METHANOL-CHOLINE OXIDOREDUCTASE N-TERMINAL DOMAIN-CONTAINING PROTEIN"/>
    <property type="match status" value="1"/>
</dbReference>
<protein>
    <submittedName>
        <fullName evidence="7">12910_t:CDS:1</fullName>
    </submittedName>
</protein>
<dbReference type="InterPro" id="IPR012132">
    <property type="entry name" value="GMC_OxRdtase"/>
</dbReference>
<evidence type="ECO:0000256" key="3">
    <source>
        <dbReference type="ARBA" id="ARBA00022630"/>
    </source>
</evidence>
<comment type="caution">
    <text evidence="7">The sequence shown here is derived from an EMBL/GenBank/DDBJ whole genome shotgun (WGS) entry which is preliminary data.</text>
</comment>
<gene>
    <name evidence="7" type="ORF">AMORRO_LOCUS13646</name>
</gene>
<evidence type="ECO:0000313" key="7">
    <source>
        <dbReference type="EMBL" id="CAG8725775.1"/>
    </source>
</evidence>
<dbReference type="OrthoDB" id="269227at2759"/>
<dbReference type="AlphaFoldDB" id="A0A9N9NEW6"/>
<evidence type="ECO:0000256" key="5">
    <source>
        <dbReference type="ARBA" id="ARBA00023002"/>
    </source>
</evidence>
<organism evidence="7 8">
    <name type="scientific">Acaulospora morrowiae</name>
    <dbReference type="NCBI Taxonomy" id="94023"/>
    <lineage>
        <taxon>Eukaryota</taxon>
        <taxon>Fungi</taxon>
        <taxon>Fungi incertae sedis</taxon>
        <taxon>Mucoromycota</taxon>
        <taxon>Glomeromycotina</taxon>
        <taxon>Glomeromycetes</taxon>
        <taxon>Diversisporales</taxon>
        <taxon>Acaulosporaceae</taxon>
        <taxon>Acaulospora</taxon>
    </lineage>
</organism>